<dbReference type="AlphaFoldDB" id="A0A552V4C0"/>
<name>A0A552V4C0_9FLAO</name>
<dbReference type="RefSeq" id="WP_143372911.1">
    <property type="nucleotide sequence ID" value="NZ_VJVZ01000004.1"/>
</dbReference>
<evidence type="ECO:0000313" key="2">
    <source>
        <dbReference type="Proteomes" id="UP000320643"/>
    </source>
</evidence>
<dbReference type="Proteomes" id="UP000320643">
    <property type="component" value="Unassembled WGS sequence"/>
</dbReference>
<dbReference type="OrthoDB" id="2613830at2"/>
<dbReference type="SUPFAM" id="SSF54427">
    <property type="entry name" value="NTF2-like"/>
    <property type="match status" value="1"/>
</dbReference>
<dbReference type="InterPro" id="IPR032710">
    <property type="entry name" value="NTF2-like_dom_sf"/>
</dbReference>
<sequence>MNDLSKILENSLLQIWNNRNAEERLNIMKNIYSPEIDFFEDNTGAAITGYDAINELIEKLQINWPAEFEFSLHKAQGNHNVHYITWSLGAPGQPPVASGMDIAIIENEKIKSLYLYLDSSK</sequence>
<keyword evidence="2" id="KW-1185">Reference proteome</keyword>
<organism evidence="1 2">
    <name type="scientific">Flavobacterium zepuense</name>
    <dbReference type="NCBI Taxonomy" id="2593302"/>
    <lineage>
        <taxon>Bacteria</taxon>
        <taxon>Pseudomonadati</taxon>
        <taxon>Bacteroidota</taxon>
        <taxon>Flavobacteriia</taxon>
        <taxon>Flavobacteriales</taxon>
        <taxon>Flavobacteriaceae</taxon>
        <taxon>Flavobacterium</taxon>
    </lineage>
</organism>
<accession>A0A552V4C0</accession>
<evidence type="ECO:0000313" key="1">
    <source>
        <dbReference type="EMBL" id="TRW25330.1"/>
    </source>
</evidence>
<proteinExistence type="predicted"/>
<dbReference type="Gene3D" id="3.10.450.50">
    <property type="match status" value="1"/>
</dbReference>
<reference evidence="1 2" key="1">
    <citation type="submission" date="2019-07" db="EMBL/GenBank/DDBJ databases">
        <title>Flavobacterium sp. nov., isolated from glacier ice.</title>
        <authorList>
            <person name="Liu Q."/>
            <person name="Xin Y.-H."/>
        </authorList>
    </citation>
    <scope>NUCLEOTIDE SEQUENCE [LARGE SCALE GENOMIC DNA]</scope>
    <source>
        <strain evidence="1 2">ZT4R6</strain>
    </source>
</reference>
<comment type="caution">
    <text evidence="1">The sequence shown here is derived from an EMBL/GenBank/DDBJ whole genome shotgun (WGS) entry which is preliminary data.</text>
</comment>
<dbReference type="EMBL" id="VJVZ01000004">
    <property type="protein sequence ID" value="TRW25330.1"/>
    <property type="molecule type" value="Genomic_DNA"/>
</dbReference>
<protein>
    <submittedName>
        <fullName evidence="1">Nuclear transport factor 2 family protein</fullName>
    </submittedName>
</protein>
<gene>
    <name evidence="1" type="ORF">FMM05_08480</name>
</gene>